<evidence type="ECO:0000256" key="2">
    <source>
        <dbReference type="ARBA" id="ARBA00022722"/>
    </source>
</evidence>
<dbReference type="GO" id="GO:0090729">
    <property type="term" value="F:toxin activity"/>
    <property type="evidence" value="ECO:0007669"/>
    <property type="project" value="UniProtKB-KW"/>
</dbReference>
<dbReference type="AlphaFoldDB" id="A0A6J4PIZ9"/>
<dbReference type="GO" id="GO:0004540">
    <property type="term" value="F:RNA nuclease activity"/>
    <property type="evidence" value="ECO:0007669"/>
    <property type="project" value="InterPro"/>
</dbReference>
<feature type="binding site" evidence="6">
    <location>
        <position position="6"/>
    </location>
    <ligand>
        <name>Mg(2+)</name>
        <dbReference type="ChEBI" id="CHEBI:18420"/>
    </ligand>
</feature>
<evidence type="ECO:0000259" key="7">
    <source>
        <dbReference type="Pfam" id="PF01850"/>
    </source>
</evidence>
<proteinExistence type="inferred from homology"/>
<dbReference type="InterPro" id="IPR029060">
    <property type="entry name" value="PIN-like_dom_sf"/>
</dbReference>
<evidence type="ECO:0000256" key="3">
    <source>
        <dbReference type="ARBA" id="ARBA00022723"/>
    </source>
</evidence>
<dbReference type="EMBL" id="CADCVA010000107">
    <property type="protein sequence ID" value="CAA9411500.1"/>
    <property type="molecule type" value="Genomic_DNA"/>
</dbReference>
<accession>A0A6J4PIZ9</accession>
<dbReference type="Pfam" id="PF01850">
    <property type="entry name" value="PIN"/>
    <property type="match status" value="1"/>
</dbReference>
<keyword evidence="4 6" id="KW-0378">Hydrolase</keyword>
<dbReference type="Gene3D" id="3.40.50.1010">
    <property type="entry name" value="5'-nuclease"/>
    <property type="match status" value="1"/>
</dbReference>
<keyword evidence="2 6" id="KW-0540">Nuclease</keyword>
<comment type="similarity">
    <text evidence="6">Belongs to the PINc/VapC protein family.</text>
</comment>
<sequence length="136" mass="15824">MPPFFDTNILVYFVDEDEPEKQEVARGLVQEYLIEGKGMISVQVLREFYWTARKLRHPLSEERAYEAVRDFARFSPLAEDARMVLRAVDRTREMSISFWDALIVEAALKAGADRLLTEDMQHGQVIEGMRVENPFL</sequence>
<feature type="domain" description="PIN" evidence="7">
    <location>
        <begin position="4"/>
        <end position="120"/>
    </location>
</feature>
<protein>
    <recommendedName>
        <fullName evidence="6">Ribonuclease VapC</fullName>
        <shortName evidence="6">RNase VapC</shortName>
        <ecNumber evidence="6">3.1.-.-</ecNumber>
    </recommendedName>
    <alternativeName>
        <fullName evidence="6">Toxin VapC</fullName>
    </alternativeName>
</protein>
<comment type="function">
    <text evidence="6">Toxic component of a toxin-antitoxin (TA) system. An RNase.</text>
</comment>
<keyword evidence="1 6" id="KW-1277">Toxin-antitoxin system</keyword>
<reference evidence="8" key="1">
    <citation type="submission" date="2020-02" db="EMBL/GenBank/DDBJ databases">
        <authorList>
            <person name="Meier V. D."/>
        </authorList>
    </citation>
    <scope>NUCLEOTIDE SEQUENCE</scope>
    <source>
        <strain evidence="8">AVDCRST_MAG82</strain>
    </source>
</reference>
<dbReference type="CDD" id="cd18692">
    <property type="entry name" value="PIN_VapC-like"/>
    <property type="match status" value="1"/>
</dbReference>
<dbReference type="SUPFAM" id="SSF88723">
    <property type="entry name" value="PIN domain-like"/>
    <property type="match status" value="1"/>
</dbReference>
<evidence type="ECO:0000256" key="6">
    <source>
        <dbReference type="HAMAP-Rule" id="MF_00265"/>
    </source>
</evidence>
<keyword evidence="5 6" id="KW-0460">Magnesium</keyword>
<name>A0A6J4PIZ9_9ACTN</name>
<evidence type="ECO:0000256" key="4">
    <source>
        <dbReference type="ARBA" id="ARBA00022801"/>
    </source>
</evidence>
<organism evidence="8">
    <name type="scientific">uncultured Rubrobacteraceae bacterium</name>
    <dbReference type="NCBI Taxonomy" id="349277"/>
    <lineage>
        <taxon>Bacteria</taxon>
        <taxon>Bacillati</taxon>
        <taxon>Actinomycetota</taxon>
        <taxon>Rubrobacteria</taxon>
        <taxon>Rubrobacterales</taxon>
        <taxon>Rubrobacteraceae</taxon>
        <taxon>environmental samples</taxon>
    </lineage>
</organism>
<dbReference type="HAMAP" id="MF_00265">
    <property type="entry name" value="VapC_Nob1"/>
    <property type="match status" value="1"/>
</dbReference>
<dbReference type="InterPro" id="IPR002716">
    <property type="entry name" value="PIN_dom"/>
</dbReference>
<evidence type="ECO:0000256" key="1">
    <source>
        <dbReference type="ARBA" id="ARBA00022649"/>
    </source>
</evidence>
<comment type="cofactor">
    <cofactor evidence="6">
        <name>Mg(2+)</name>
        <dbReference type="ChEBI" id="CHEBI:18420"/>
    </cofactor>
</comment>
<keyword evidence="6" id="KW-0800">Toxin</keyword>
<dbReference type="EC" id="3.1.-.-" evidence="6"/>
<feature type="binding site" evidence="6">
    <location>
        <position position="100"/>
    </location>
    <ligand>
        <name>Mg(2+)</name>
        <dbReference type="ChEBI" id="CHEBI:18420"/>
    </ligand>
</feature>
<keyword evidence="3 6" id="KW-0479">Metal-binding</keyword>
<gene>
    <name evidence="6" type="primary">vapC</name>
    <name evidence="8" type="ORF">AVDCRST_MAG82-818</name>
</gene>
<dbReference type="GO" id="GO:0016787">
    <property type="term" value="F:hydrolase activity"/>
    <property type="evidence" value="ECO:0007669"/>
    <property type="project" value="UniProtKB-KW"/>
</dbReference>
<dbReference type="GO" id="GO:0000287">
    <property type="term" value="F:magnesium ion binding"/>
    <property type="evidence" value="ECO:0007669"/>
    <property type="project" value="UniProtKB-UniRule"/>
</dbReference>
<evidence type="ECO:0000256" key="5">
    <source>
        <dbReference type="ARBA" id="ARBA00022842"/>
    </source>
</evidence>
<evidence type="ECO:0000313" key="8">
    <source>
        <dbReference type="EMBL" id="CAA9411500.1"/>
    </source>
</evidence>
<dbReference type="InterPro" id="IPR022907">
    <property type="entry name" value="VapC_family"/>
</dbReference>